<evidence type="ECO:0000256" key="2">
    <source>
        <dbReference type="ARBA" id="ARBA00022448"/>
    </source>
</evidence>
<dbReference type="InterPro" id="IPR036259">
    <property type="entry name" value="MFS_trans_sf"/>
</dbReference>
<dbReference type="InterPro" id="IPR011701">
    <property type="entry name" value="MFS"/>
</dbReference>
<dbReference type="SUPFAM" id="SSF103473">
    <property type="entry name" value="MFS general substrate transporter"/>
    <property type="match status" value="1"/>
</dbReference>
<accession>A0A853BD62</accession>
<feature type="transmembrane region" description="Helical" evidence="7">
    <location>
        <begin position="179"/>
        <end position="206"/>
    </location>
</feature>
<feature type="transmembrane region" description="Helical" evidence="7">
    <location>
        <begin position="38"/>
        <end position="62"/>
    </location>
</feature>
<dbReference type="Gene3D" id="1.20.1250.20">
    <property type="entry name" value="MFS general substrate transporter like domains"/>
    <property type="match status" value="2"/>
</dbReference>
<dbReference type="GO" id="GO:0005886">
    <property type="term" value="C:plasma membrane"/>
    <property type="evidence" value="ECO:0007669"/>
    <property type="project" value="UniProtKB-SubCell"/>
</dbReference>
<proteinExistence type="predicted"/>
<dbReference type="AlphaFoldDB" id="A0A853BD62"/>
<evidence type="ECO:0000256" key="1">
    <source>
        <dbReference type="ARBA" id="ARBA00004651"/>
    </source>
</evidence>
<dbReference type="PANTHER" id="PTHR43045">
    <property type="entry name" value="SHIKIMATE TRANSPORTER"/>
    <property type="match status" value="1"/>
</dbReference>
<dbReference type="PANTHER" id="PTHR43045:SF1">
    <property type="entry name" value="SHIKIMATE TRANSPORTER"/>
    <property type="match status" value="1"/>
</dbReference>
<dbReference type="RefSeq" id="WP_312861197.1">
    <property type="nucleotide sequence ID" value="NZ_JACCFK010000002.1"/>
</dbReference>
<protein>
    <submittedName>
        <fullName evidence="9">MFS family permease</fullName>
    </submittedName>
</protein>
<sequence>MLTSSYLGTSIEYYDFLIYGTSAALVFNHVFFANLPAFAASLVSLATLAAGYVVRPLGGVIFGHFGDRVGRKSMLVLSMSMMGAASMMIGLVPGRDQIGVAAPILLVVLRLVQGIAVGGEWGGASLMAVEHAGHGRRGIAAAVANAGGPTGAVLAALVLGLSSLMPHEAFLAWGWRVPFLFSGVLLAIGLWVRLRVAESPVFLAALRQRQAGGRAKPPILTVLRRPGLLLTAGGSVLAAMVYQSLLATTVLQLAVADGIEQSTVLLLQALASLVNIGSVVGFGALSDRIGRRPVLIAGALAGGVLIYPVLLLATSGSAALVLVGFLLGYGLVVGSLFGAASSFVTEQFGTEHRYTGASLGYQLSATLGAGFTPMVAGALLGGGTAPIAWFVGGVCLLSLIAVVRASESYRAPIAADDHTHHVTVTVTETGGATP</sequence>
<evidence type="ECO:0000313" key="10">
    <source>
        <dbReference type="Proteomes" id="UP000549616"/>
    </source>
</evidence>
<dbReference type="InterPro" id="IPR020846">
    <property type="entry name" value="MFS_dom"/>
</dbReference>
<feature type="transmembrane region" description="Helical" evidence="7">
    <location>
        <begin position="294"/>
        <end position="313"/>
    </location>
</feature>
<keyword evidence="2" id="KW-0813">Transport</keyword>
<feature type="transmembrane region" description="Helical" evidence="7">
    <location>
        <begin position="265"/>
        <end position="285"/>
    </location>
</feature>
<keyword evidence="5 7" id="KW-1133">Transmembrane helix</keyword>
<name>A0A853BD62_9PSEU</name>
<feature type="transmembrane region" description="Helical" evidence="7">
    <location>
        <begin position="227"/>
        <end position="245"/>
    </location>
</feature>
<evidence type="ECO:0000313" key="9">
    <source>
        <dbReference type="EMBL" id="NYI92366.1"/>
    </source>
</evidence>
<comment type="subcellular location">
    <subcellularLocation>
        <location evidence="1">Cell membrane</location>
        <topology evidence="1">Multi-pass membrane protein</topology>
    </subcellularLocation>
</comment>
<feature type="transmembrane region" description="Helical" evidence="7">
    <location>
        <begin position="74"/>
        <end position="92"/>
    </location>
</feature>
<evidence type="ECO:0000256" key="5">
    <source>
        <dbReference type="ARBA" id="ARBA00022989"/>
    </source>
</evidence>
<feature type="transmembrane region" description="Helical" evidence="7">
    <location>
        <begin position="319"/>
        <end position="339"/>
    </location>
</feature>
<keyword evidence="6 7" id="KW-0472">Membrane</keyword>
<reference evidence="9 10" key="1">
    <citation type="submission" date="2020-07" db="EMBL/GenBank/DDBJ databases">
        <title>Sequencing the genomes of 1000 actinobacteria strains.</title>
        <authorList>
            <person name="Klenk H.-P."/>
        </authorList>
    </citation>
    <scope>NUCLEOTIDE SEQUENCE [LARGE SCALE GENOMIC DNA]</scope>
    <source>
        <strain evidence="9 10">DSM 104006</strain>
    </source>
</reference>
<keyword evidence="4 7" id="KW-0812">Transmembrane</keyword>
<comment type="caution">
    <text evidence="9">The sequence shown here is derived from an EMBL/GenBank/DDBJ whole genome shotgun (WGS) entry which is preliminary data.</text>
</comment>
<evidence type="ECO:0000256" key="4">
    <source>
        <dbReference type="ARBA" id="ARBA00022692"/>
    </source>
</evidence>
<feature type="transmembrane region" description="Helical" evidence="7">
    <location>
        <begin position="139"/>
        <end position="159"/>
    </location>
</feature>
<keyword evidence="3" id="KW-1003">Cell membrane</keyword>
<dbReference type="EMBL" id="JACCFK010000002">
    <property type="protein sequence ID" value="NYI92366.1"/>
    <property type="molecule type" value="Genomic_DNA"/>
</dbReference>
<evidence type="ECO:0000256" key="3">
    <source>
        <dbReference type="ARBA" id="ARBA00022475"/>
    </source>
</evidence>
<evidence type="ECO:0000256" key="7">
    <source>
        <dbReference type="SAM" id="Phobius"/>
    </source>
</evidence>
<gene>
    <name evidence="9" type="ORF">HNR02_005741</name>
</gene>
<feature type="domain" description="Major facilitator superfamily (MFS) profile" evidence="8">
    <location>
        <begin position="1"/>
        <end position="410"/>
    </location>
</feature>
<feature type="transmembrane region" description="Helical" evidence="7">
    <location>
        <begin position="359"/>
        <end position="380"/>
    </location>
</feature>
<evidence type="ECO:0000259" key="8">
    <source>
        <dbReference type="PROSITE" id="PS50850"/>
    </source>
</evidence>
<feature type="transmembrane region" description="Helical" evidence="7">
    <location>
        <begin position="98"/>
        <end position="118"/>
    </location>
</feature>
<dbReference type="PROSITE" id="PS50850">
    <property type="entry name" value="MFS"/>
    <property type="match status" value="1"/>
</dbReference>
<dbReference type="Proteomes" id="UP000549616">
    <property type="component" value="Unassembled WGS sequence"/>
</dbReference>
<dbReference type="GO" id="GO:0022857">
    <property type="term" value="F:transmembrane transporter activity"/>
    <property type="evidence" value="ECO:0007669"/>
    <property type="project" value="InterPro"/>
</dbReference>
<organism evidence="9 10">
    <name type="scientific">Amycolatopsis endophytica</name>
    <dbReference type="NCBI Taxonomy" id="860233"/>
    <lineage>
        <taxon>Bacteria</taxon>
        <taxon>Bacillati</taxon>
        <taxon>Actinomycetota</taxon>
        <taxon>Actinomycetes</taxon>
        <taxon>Pseudonocardiales</taxon>
        <taxon>Pseudonocardiaceae</taxon>
        <taxon>Amycolatopsis</taxon>
    </lineage>
</organism>
<keyword evidence="10" id="KW-1185">Reference proteome</keyword>
<feature type="transmembrane region" description="Helical" evidence="7">
    <location>
        <begin position="386"/>
        <end position="403"/>
    </location>
</feature>
<evidence type="ECO:0000256" key="6">
    <source>
        <dbReference type="ARBA" id="ARBA00023136"/>
    </source>
</evidence>
<dbReference type="Pfam" id="PF07690">
    <property type="entry name" value="MFS_1"/>
    <property type="match status" value="1"/>
</dbReference>